<evidence type="ECO:0000256" key="1">
    <source>
        <dbReference type="SAM" id="SignalP"/>
    </source>
</evidence>
<reference evidence="2" key="1">
    <citation type="submission" date="2020-03" db="EMBL/GenBank/DDBJ databases">
        <title>Transcriptomic Profiling of the Digestive Tract of the Rat Flea, Xenopsylla cheopis, Following Blood Feeding and Infection with Yersinia pestis.</title>
        <authorList>
            <person name="Bland D.M."/>
            <person name="Martens C.A."/>
            <person name="Virtaneva K."/>
            <person name="Kanakabandi K."/>
            <person name="Long D."/>
            <person name="Rosenke R."/>
            <person name="Saturday G.A."/>
            <person name="Hoyt F.H."/>
            <person name="Bruno D.P."/>
            <person name="Ribeiro J.M.C."/>
            <person name="Hinnebusch J."/>
        </authorList>
    </citation>
    <scope>NUCLEOTIDE SEQUENCE</scope>
</reference>
<proteinExistence type="predicted"/>
<name>A0A6M2E0X1_XENCH</name>
<accession>A0A6M2E0X1</accession>
<sequence length="153" mass="18007">MLFSTLVFSLLLINCLSRDEFPYINLPEEHIPQYFFNFPQLRKECENSLNCPYKKFINVTSCWGYEYGCTDQNIFAKPSCPGDHRGWVKDKKTQIETFSYQGDFGYVKEQRGELRVICSPTFAHDSSLECSHYLRYHNYIHIIIEIYTKGMGV</sequence>
<feature type="chain" id="PRO_5027105351" evidence="1">
    <location>
        <begin position="18"/>
        <end position="153"/>
    </location>
</feature>
<dbReference type="AlphaFoldDB" id="A0A6M2E0X1"/>
<feature type="signal peptide" evidence="1">
    <location>
        <begin position="1"/>
        <end position="17"/>
    </location>
</feature>
<evidence type="ECO:0000313" key="2">
    <source>
        <dbReference type="EMBL" id="NOV50988.1"/>
    </source>
</evidence>
<dbReference type="EMBL" id="GIIL01007262">
    <property type="protein sequence ID" value="NOV50988.1"/>
    <property type="molecule type" value="Transcribed_RNA"/>
</dbReference>
<protein>
    <submittedName>
        <fullName evidence="2">Putative secreted protein</fullName>
    </submittedName>
</protein>
<keyword evidence="1" id="KW-0732">Signal</keyword>
<organism evidence="2">
    <name type="scientific">Xenopsylla cheopis</name>
    <name type="common">Oriental rat flea</name>
    <name type="synonym">Pulex cheopis</name>
    <dbReference type="NCBI Taxonomy" id="163159"/>
    <lineage>
        <taxon>Eukaryota</taxon>
        <taxon>Metazoa</taxon>
        <taxon>Ecdysozoa</taxon>
        <taxon>Arthropoda</taxon>
        <taxon>Hexapoda</taxon>
        <taxon>Insecta</taxon>
        <taxon>Pterygota</taxon>
        <taxon>Neoptera</taxon>
        <taxon>Endopterygota</taxon>
        <taxon>Siphonaptera</taxon>
        <taxon>Pulicidae</taxon>
        <taxon>Xenopsyllinae</taxon>
        <taxon>Xenopsylla</taxon>
    </lineage>
</organism>